<name>E1Z728_CHLVA</name>
<protein>
    <submittedName>
        <fullName evidence="2">Uncharacterized protein</fullName>
    </submittedName>
</protein>
<dbReference type="RefSeq" id="XP_005850453.1">
    <property type="nucleotide sequence ID" value="XM_005850391.1"/>
</dbReference>
<evidence type="ECO:0000313" key="3">
    <source>
        <dbReference type="Proteomes" id="UP000008141"/>
    </source>
</evidence>
<sequence>MTPAAASSLAKCLAYSRRVLRGSLRGAAAAAGALEAAAEPAGHSCDSCSLASTSTEQHCSADGLDPSQRTHHLLKHCLSQSQRVTALAHFNTADPREAAKEIARMGQRELQAKFKASQGAGRAWCLARLADSPCRPPAPQEVYGSATKSNNNSWLRRKLYEAVGVAPLKANTKGKARKGAGSGSGGSRKSAHSSKDGGGAAKARSPKLAAIKVKRGAEAACPSPQRQHPRLPLSGGPLSILDLHQHSALSNDTSDSEDADSHCHASHPPRPHHSCPSSPTSPLAFCGSAIFAMQQQAMAGSLPGRGAPAQRACPLPLAPAGFVPVAEPQSPLAGLHWADGFPAAPAQQQAASAAASGAAANFLASGSQSLAGVEADLNGFSSAFKPMELDQEPGSLWDGDAEPQPWYFGSGLDLTGLALPKSLPMGCSGGAATGCDDDDDVPLLTLDLGAIDVSI</sequence>
<evidence type="ECO:0000313" key="2">
    <source>
        <dbReference type="EMBL" id="EFN58351.1"/>
    </source>
</evidence>
<feature type="compositionally biased region" description="Basic residues" evidence="1">
    <location>
        <begin position="264"/>
        <end position="273"/>
    </location>
</feature>
<dbReference type="GeneID" id="17357479"/>
<dbReference type="EMBL" id="GL433838">
    <property type="protein sequence ID" value="EFN58351.1"/>
    <property type="molecule type" value="Genomic_DNA"/>
</dbReference>
<feature type="region of interest" description="Disordered" evidence="1">
    <location>
        <begin position="171"/>
        <end position="279"/>
    </location>
</feature>
<dbReference type="AlphaFoldDB" id="E1Z728"/>
<dbReference type="Proteomes" id="UP000008141">
    <property type="component" value="Unassembled WGS sequence"/>
</dbReference>
<evidence type="ECO:0000256" key="1">
    <source>
        <dbReference type="SAM" id="MobiDB-lite"/>
    </source>
</evidence>
<gene>
    <name evidence="2" type="ORF">CHLNCDRAFT_142416</name>
</gene>
<accession>E1Z728</accession>
<reference evidence="2 3" key="1">
    <citation type="journal article" date="2010" name="Plant Cell">
        <title>The Chlorella variabilis NC64A genome reveals adaptation to photosymbiosis, coevolution with viruses, and cryptic sex.</title>
        <authorList>
            <person name="Blanc G."/>
            <person name="Duncan G."/>
            <person name="Agarkova I."/>
            <person name="Borodovsky M."/>
            <person name="Gurnon J."/>
            <person name="Kuo A."/>
            <person name="Lindquist E."/>
            <person name="Lucas S."/>
            <person name="Pangilinan J."/>
            <person name="Polle J."/>
            <person name="Salamov A."/>
            <person name="Terry A."/>
            <person name="Yamada T."/>
            <person name="Dunigan D.D."/>
            <person name="Grigoriev I.V."/>
            <person name="Claverie J.M."/>
            <person name="Van Etten J.L."/>
        </authorList>
    </citation>
    <scope>NUCLEOTIDE SEQUENCE [LARGE SCALE GENOMIC DNA]</scope>
    <source>
        <strain evidence="2 3">NC64A</strain>
    </source>
</reference>
<organism evidence="3">
    <name type="scientific">Chlorella variabilis</name>
    <name type="common">Green alga</name>
    <dbReference type="NCBI Taxonomy" id="554065"/>
    <lineage>
        <taxon>Eukaryota</taxon>
        <taxon>Viridiplantae</taxon>
        <taxon>Chlorophyta</taxon>
        <taxon>core chlorophytes</taxon>
        <taxon>Trebouxiophyceae</taxon>
        <taxon>Chlorellales</taxon>
        <taxon>Chlorellaceae</taxon>
        <taxon>Chlorella clade</taxon>
        <taxon>Chlorella</taxon>
    </lineage>
</organism>
<keyword evidence="3" id="KW-1185">Reference proteome</keyword>
<dbReference type="InParanoid" id="E1Z728"/>
<dbReference type="KEGG" id="cvr:CHLNCDRAFT_142416"/>
<proteinExistence type="predicted"/>
<dbReference type="OrthoDB" id="515429at2759"/>